<dbReference type="AlphaFoldDB" id="A0A1G9BC88"/>
<keyword evidence="3" id="KW-1185">Reference proteome</keyword>
<evidence type="ECO:0000256" key="1">
    <source>
        <dbReference type="SAM" id="Phobius"/>
    </source>
</evidence>
<feature type="transmembrane region" description="Helical" evidence="1">
    <location>
        <begin position="171"/>
        <end position="187"/>
    </location>
</feature>
<feature type="transmembrane region" description="Helical" evidence="1">
    <location>
        <begin position="144"/>
        <end position="165"/>
    </location>
</feature>
<proteinExistence type="predicted"/>
<dbReference type="EMBL" id="FNFE01000004">
    <property type="protein sequence ID" value="SDK36475.1"/>
    <property type="molecule type" value="Genomic_DNA"/>
</dbReference>
<reference evidence="3" key="1">
    <citation type="submission" date="2016-10" db="EMBL/GenBank/DDBJ databases">
        <authorList>
            <person name="Varghese N."/>
            <person name="Submissions S."/>
        </authorList>
    </citation>
    <scope>NUCLEOTIDE SEQUENCE [LARGE SCALE GENOMIC DNA]</scope>
    <source>
        <strain evidence="3">B4,CECT 8067,JCM 17497</strain>
    </source>
</reference>
<keyword evidence="1" id="KW-0472">Membrane</keyword>
<name>A0A1G9BC88_9EURY</name>
<feature type="transmembrane region" description="Helical" evidence="1">
    <location>
        <begin position="99"/>
        <end position="123"/>
    </location>
</feature>
<protein>
    <submittedName>
        <fullName evidence="2">Uncharacterized protein</fullName>
    </submittedName>
</protein>
<sequence>MRSTESRSFVDGPSMAAGVYVGLLGYLAGAVAGVDGTGRSVGFWLLAVAVALALGGRPELWVAFGHRRLLAVPMFAAMVPGIGLILVDETVGAVDVSLSVLFPLVGLMAVGLALWILGNRVYADRAAGDVRARWVANRDPRRRRWMHAGTVALVVGSVGAFAAVLYGLPSFFLSGAVAGIVILQISVRRHRTYEACEHGLRYIESGTVATSFRPWDRFDGYHETDGAVVLERRWRLDERMAGDEVPAAARDALEAAIGGSSRRE</sequence>
<evidence type="ECO:0000313" key="2">
    <source>
        <dbReference type="EMBL" id="SDK36475.1"/>
    </source>
</evidence>
<accession>A0A1G9BC88</accession>
<feature type="transmembrane region" description="Helical" evidence="1">
    <location>
        <begin position="12"/>
        <end position="34"/>
    </location>
</feature>
<keyword evidence="1" id="KW-1133">Transmembrane helix</keyword>
<evidence type="ECO:0000313" key="3">
    <source>
        <dbReference type="Proteomes" id="UP000198882"/>
    </source>
</evidence>
<gene>
    <name evidence="2" type="ORF">SAMN04515672_2886</name>
</gene>
<feature type="transmembrane region" description="Helical" evidence="1">
    <location>
        <begin position="40"/>
        <end position="57"/>
    </location>
</feature>
<keyword evidence="1" id="KW-0812">Transmembrane</keyword>
<feature type="transmembrane region" description="Helical" evidence="1">
    <location>
        <begin position="69"/>
        <end position="87"/>
    </location>
</feature>
<dbReference type="STRING" id="1095776.SAMN04515672_2886"/>
<organism evidence="2 3">
    <name type="scientific">Natronorubrum texcoconense</name>
    <dbReference type="NCBI Taxonomy" id="1095776"/>
    <lineage>
        <taxon>Archaea</taxon>
        <taxon>Methanobacteriati</taxon>
        <taxon>Methanobacteriota</taxon>
        <taxon>Stenosarchaea group</taxon>
        <taxon>Halobacteria</taxon>
        <taxon>Halobacteriales</taxon>
        <taxon>Natrialbaceae</taxon>
        <taxon>Natronorubrum</taxon>
    </lineage>
</organism>
<dbReference type="Proteomes" id="UP000198882">
    <property type="component" value="Unassembled WGS sequence"/>
</dbReference>
<dbReference type="OrthoDB" id="170058at2157"/>